<evidence type="ECO:0000259" key="3">
    <source>
        <dbReference type="Pfam" id="PF04355"/>
    </source>
</evidence>
<keyword evidence="1" id="KW-0732">Signal</keyword>
<evidence type="ECO:0000313" key="5">
    <source>
        <dbReference type="Proteomes" id="UP000622890"/>
    </source>
</evidence>
<dbReference type="Gene3D" id="3.30.1450.10">
    <property type="match status" value="1"/>
</dbReference>
<sequence length="170" mass="19440">MKTGLFALLALLGGLLCFGCDREGRPIQEFGLDKLTRGQSTEMDVRTVMGQPESVWEENDGSRVLEYPRGPEGYRTWMFTIDSQGKLVDWRQALTPENFARVRPGMTKEEVRRLLGKPRTVAEFALKNEEVWDWRYLDATQKPQLFNVHFDRGTGRVTGTSASPDPKTNW</sequence>
<evidence type="ECO:0000313" key="4">
    <source>
        <dbReference type="EMBL" id="MBK4736842.1"/>
    </source>
</evidence>
<organism evidence="4 5">
    <name type="scientific">Noviherbaspirillum pedocola</name>
    <dbReference type="NCBI Taxonomy" id="2801341"/>
    <lineage>
        <taxon>Bacteria</taxon>
        <taxon>Pseudomonadati</taxon>
        <taxon>Pseudomonadota</taxon>
        <taxon>Betaproteobacteria</taxon>
        <taxon>Burkholderiales</taxon>
        <taxon>Oxalobacteraceae</taxon>
        <taxon>Noviherbaspirillum</taxon>
    </lineage>
</organism>
<dbReference type="Pfam" id="PF04355">
    <property type="entry name" value="BamE"/>
    <property type="match status" value="1"/>
</dbReference>
<feature type="domain" description="Outer membrane protein assembly factor BamE" evidence="3">
    <location>
        <begin position="94"/>
        <end position="152"/>
    </location>
</feature>
<reference evidence="4" key="1">
    <citation type="submission" date="2021-01" db="EMBL/GenBank/DDBJ databases">
        <title>Genome sequence of strain Noviherbaspirillum sp. DKR-6.</title>
        <authorList>
            <person name="Chaudhary D.K."/>
        </authorList>
    </citation>
    <scope>NUCLEOTIDE SEQUENCE</scope>
    <source>
        <strain evidence="4">DKR-6</strain>
    </source>
</reference>
<dbReference type="InterPro" id="IPR037873">
    <property type="entry name" value="BamE-like"/>
</dbReference>
<dbReference type="EMBL" id="JAEPBG010000009">
    <property type="protein sequence ID" value="MBK4736842.1"/>
    <property type="molecule type" value="Genomic_DNA"/>
</dbReference>
<protein>
    <submittedName>
        <fullName evidence="4">Outer membrane protein assembly factor BamE</fullName>
    </submittedName>
</protein>
<keyword evidence="5" id="KW-1185">Reference proteome</keyword>
<name>A0A934W711_9BURK</name>
<keyword evidence="2" id="KW-0472">Membrane</keyword>
<dbReference type="InterPro" id="IPR007450">
    <property type="entry name" value="BamE_dom"/>
</dbReference>
<dbReference type="AlphaFoldDB" id="A0A934W711"/>
<evidence type="ECO:0000256" key="2">
    <source>
        <dbReference type="ARBA" id="ARBA00023136"/>
    </source>
</evidence>
<evidence type="ECO:0000256" key="1">
    <source>
        <dbReference type="ARBA" id="ARBA00022729"/>
    </source>
</evidence>
<dbReference type="RefSeq" id="WP_200594675.1">
    <property type="nucleotide sequence ID" value="NZ_JAEPBG010000009.1"/>
</dbReference>
<dbReference type="GO" id="GO:0019867">
    <property type="term" value="C:outer membrane"/>
    <property type="evidence" value="ECO:0007669"/>
    <property type="project" value="InterPro"/>
</dbReference>
<dbReference type="Proteomes" id="UP000622890">
    <property type="component" value="Unassembled WGS sequence"/>
</dbReference>
<proteinExistence type="predicted"/>
<comment type="caution">
    <text evidence="4">The sequence shown here is derived from an EMBL/GenBank/DDBJ whole genome shotgun (WGS) entry which is preliminary data.</text>
</comment>
<gene>
    <name evidence="4" type="primary">bamE</name>
    <name evidence="4" type="ORF">JJB74_19625</name>
</gene>
<accession>A0A934W711</accession>